<accession>A0A5N5XF55</accession>
<evidence type="ECO:0000313" key="6">
    <source>
        <dbReference type="Proteomes" id="UP000326565"/>
    </source>
</evidence>
<dbReference type="Proteomes" id="UP000326565">
    <property type="component" value="Unassembled WGS sequence"/>
</dbReference>
<evidence type="ECO:0000256" key="2">
    <source>
        <dbReference type="ARBA" id="ARBA00023002"/>
    </source>
</evidence>
<dbReference type="PANTHER" id="PTHR43364">
    <property type="entry name" value="NADH-SPECIFIC METHYLGLYOXAL REDUCTASE-RELATED"/>
    <property type="match status" value="1"/>
</dbReference>
<evidence type="ECO:0000313" key="5">
    <source>
        <dbReference type="EMBL" id="KAB8077720.1"/>
    </source>
</evidence>
<dbReference type="SUPFAM" id="SSF51430">
    <property type="entry name" value="NAD(P)-linked oxidoreductase"/>
    <property type="match status" value="1"/>
</dbReference>
<feature type="domain" description="NADP-dependent oxidoreductase" evidence="4">
    <location>
        <begin position="24"/>
        <end position="132"/>
    </location>
</feature>
<keyword evidence="6" id="KW-1185">Reference proteome</keyword>
<dbReference type="GO" id="GO:0016491">
    <property type="term" value="F:oxidoreductase activity"/>
    <property type="evidence" value="ECO:0007669"/>
    <property type="project" value="UniProtKB-KW"/>
</dbReference>
<dbReference type="Gene3D" id="3.20.20.100">
    <property type="entry name" value="NADP-dependent oxidoreductase domain"/>
    <property type="match status" value="1"/>
</dbReference>
<keyword evidence="2" id="KW-0560">Oxidoreductase</keyword>
<gene>
    <name evidence="5" type="ORF">BDV29DRAFT_153391</name>
</gene>
<sequence>MSISQPLLSRYHQLAQSASVRVSPLCLGTMTLGTAAKGRYGECSKEAAFEILDYSVSQGGNFLDTANAYRAEQSEILLGEWLTSRGNRDHMVIATKYTTGYQGHRKDRIQANYGGNGTKSMRVSLEASLRKL</sequence>
<dbReference type="InterPro" id="IPR050523">
    <property type="entry name" value="AKR_Detox_Biosynth"/>
</dbReference>
<dbReference type="OrthoDB" id="48988at2759"/>
<keyword evidence="1" id="KW-0521">NADP</keyword>
<dbReference type="InterPro" id="IPR023210">
    <property type="entry name" value="NADP_OxRdtase_dom"/>
</dbReference>
<proteinExistence type="inferred from homology"/>
<evidence type="ECO:0000256" key="1">
    <source>
        <dbReference type="ARBA" id="ARBA00022857"/>
    </source>
</evidence>
<dbReference type="InterPro" id="IPR036812">
    <property type="entry name" value="NAD(P)_OxRdtase_dom_sf"/>
</dbReference>
<evidence type="ECO:0000256" key="3">
    <source>
        <dbReference type="ARBA" id="ARBA00038157"/>
    </source>
</evidence>
<dbReference type="AlphaFoldDB" id="A0A5N5XF55"/>
<dbReference type="Pfam" id="PF00248">
    <property type="entry name" value="Aldo_ket_red"/>
    <property type="match status" value="1"/>
</dbReference>
<name>A0A5N5XF55_9EURO</name>
<dbReference type="EMBL" id="ML732165">
    <property type="protein sequence ID" value="KAB8077720.1"/>
    <property type="molecule type" value="Genomic_DNA"/>
</dbReference>
<organism evidence="5 6">
    <name type="scientific">Aspergillus leporis</name>
    <dbReference type="NCBI Taxonomy" id="41062"/>
    <lineage>
        <taxon>Eukaryota</taxon>
        <taxon>Fungi</taxon>
        <taxon>Dikarya</taxon>
        <taxon>Ascomycota</taxon>
        <taxon>Pezizomycotina</taxon>
        <taxon>Eurotiomycetes</taxon>
        <taxon>Eurotiomycetidae</taxon>
        <taxon>Eurotiales</taxon>
        <taxon>Aspergillaceae</taxon>
        <taxon>Aspergillus</taxon>
        <taxon>Aspergillus subgen. Circumdati</taxon>
    </lineage>
</organism>
<dbReference type="PANTHER" id="PTHR43364:SF7">
    <property type="entry name" value="NADP-DEPENDENT OXIDOREDUCTASE DOMAIN-CONTAINING PROTEIN-RELATED"/>
    <property type="match status" value="1"/>
</dbReference>
<evidence type="ECO:0000259" key="4">
    <source>
        <dbReference type="Pfam" id="PF00248"/>
    </source>
</evidence>
<comment type="similarity">
    <text evidence="3">Belongs to the aldo/keto reductase family. Aldo/keto reductase 2 subfamily.</text>
</comment>
<protein>
    <submittedName>
        <fullName evidence="5">NADP-dependent oxidoreductase domain-containing protein</fullName>
    </submittedName>
</protein>
<reference evidence="5 6" key="1">
    <citation type="submission" date="2019-04" db="EMBL/GenBank/DDBJ databases">
        <title>Friends and foes A comparative genomics study of 23 Aspergillus species from section Flavi.</title>
        <authorList>
            <consortium name="DOE Joint Genome Institute"/>
            <person name="Kjaerbolling I."/>
            <person name="Vesth T."/>
            <person name="Frisvad J.C."/>
            <person name="Nybo J.L."/>
            <person name="Theobald S."/>
            <person name="Kildgaard S."/>
            <person name="Isbrandt T."/>
            <person name="Kuo A."/>
            <person name="Sato A."/>
            <person name="Lyhne E.K."/>
            <person name="Kogle M.E."/>
            <person name="Wiebenga A."/>
            <person name="Kun R.S."/>
            <person name="Lubbers R.J."/>
            <person name="Makela M.R."/>
            <person name="Barry K."/>
            <person name="Chovatia M."/>
            <person name="Clum A."/>
            <person name="Daum C."/>
            <person name="Haridas S."/>
            <person name="He G."/>
            <person name="LaButti K."/>
            <person name="Lipzen A."/>
            <person name="Mondo S."/>
            <person name="Riley R."/>
            <person name="Salamov A."/>
            <person name="Simmons B.A."/>
            <person name="Magnuson J.K."/>
            <person name="Henrissat B."/>
            <person name="Mortensen U.H."/>
            <person name="Larsen T.O."/>
            <person name="Devries R.P."/>
            <person name="Grigoriev I.V."/>
            <person name="Machida M."/>
            <person name="Baker S.E."/>
            <person name="Andersen M.R."/>
        </authorList>
    </citation>
    <scope>NUCLEOTIDE SEQUENCE [LARGE SCALE GENOMIC DNA]</scope>
    <source>
        <strain evidence="5 6">CBS 151.66</strain>
    </source>
</reference>